<keyword evidence="1" id="KW-0472">Membrane</keyword>
<keyword evidence="3" id="KW-1185">Reference proteome</keyword>
<dbReference type="EMBL" id="SHKR01000013">
    <property type="protein sequence ID" value="RZU14249.1"/>
    <property type="molecule type" value="Genomic_DNA"/>
</dbReference>
<accession>A0A4Q7WY22</accession>
<evidence type="ECO:0000313" key="2">
    <source>
        <dbReference type="EMBL" id="RZU14249.1"/>
    </source>
</evidence>
<name>A0A4Q7WY22_9ACTN</name>
<proteinExistence type="predicted"/>
<comment type="caution">
    <text evidence="2">The sequence shown here is derived from an EMBL/GenBank/DDBJ whole genome shotgun (WGS) entry which is preliminary data.</text>
</comment>
<reference evidence="2 3" key="1">
    <citation type="journal article" date="2015" name="Stand. Genomic Sci.">
        <title>Genomic Encyclopedia of Bacterial and Archaeal Type Strains, Phase III: the genomes of soil and plant-associated and newly described type strains.</title>
        <authorList>
            <person name="Whitman W.B."/>
            <person name="Woyke T."/>
            <person name="Klenk H.P."/>
            <person name="Zhou Y."/>
            <person name="Lilburn T.G."/>
            <person name="Beck B.J."/>
            <person name="De Vos P."/>
            <person name="Vandamme P."/>
            <person name="Eisen J.A."/>
            <person name="Garrity G."/>
            <person name="Hugenholtz P."/>
            <person name="Kyrpides N.C."/>
        </authorList>
    </citation>
    <scope>NUCLEOTIDE SEQUENCE [LARGE SCALE GENOMIC DNA]</scope>
    <source>
        <strain evidence="2 3">VKM Ac-2540</strain>
    </source>
</reference>
<feature type="transmembrane region" description="Helical" evidence="1">
    <location>
        <begin position="39"/>
        <end position="60"/>
    </location>
</feature>
<dbReference type="Proteomes" id="UP000292027">
    <property type="component" value="Unassembled WGS sequence"/>
</dbReference>
<protein>
    <submittedName>
        <fullName evidence="2">Uncharacterized protein</fullName>
    </submittedName>
</protein>
<evidence type="ECO:0000313" key="3">
    <source>
        <dbReference type="Proteomes" id="UP000292027"/>
    </source>
</evidence>
<organism evidence="2 3">
    <name type="scientific">Kribbella rubisoli</name>
    <dbReference type="NCBI Taxonomy" id="3075929"/>
    <lineage>
        <taxon>Bacteria</taxon>
        <taxon>Bacillati</taxon>
        <taxon>Actinomycetota</taxon>
        <taxon>Actinomycetes</taxon>
        <taxon>Propionibacteriales</taxon>
        <taxon>Kribbellaceae</taxon>
        <taxon>Kribbella</taxon>
    </lineage>
</organism>
<gene>
    <name evidence="2" type="ORF">EV645_5115</name>
</gene>
<keyword evidence="1" id="KW-1133">Transmembrane helix</keyword>
<sequence length="248" mass="25883">MTNQLKDLMTEAVDAQAPYVPDVETLVRTGRKQVRRRRAATAIATAAAVAVIAGATTIAVGTIDRSGKLPVAPAVTPTTRVTAPELSAPPGGSTGLCTTADGSPSDGWLWPKVVLYTQDTFGMSMVRRSPEGSTPDADVFCTTEWGNGAKHSVVPGGAKNGIVLRKGAAEGRGAQPGSSVTSVFGTVPRGTPPHVTVETADGYVGVAKVKDGYFVYRRVEHSPWPGPVPHAIVRFKYAGKAEYIAASR</sequence>
<keyword evidence="1" id="KW-0812">Transmembrane</keyword>
<dbReference type="RefSeq" id="WP_130446417.1">
    <property type="nucleotide sequence ID" value="NZ_SHKR01000013.1"/>
</dbReference>
<dbReference type="OrthoDB" id="3819703at2"/>
<evidence type="ECO:0000256" key="1">
    <source>
        <dbReference type="SAM" id="Phobius"/>
    </source>
</evidence>
<dbReference type="AlphaFoldDB" id="A0A4Q7WY22"/>